<feature type="signal peptide" evidence="1">
    <location>
        <begin position="1"/>
        <end position="24"/>
    </location>
</feature>
<evidence type="ECO:0000313" key="3">
    <source>
        <dbReference type="Proteomes" id="UP001271769"/>
    </source>
</evidence>
<evidence type="ECO:0000313" key="2">
    <source>
        <dbReference type="EMBL" id="MDY0872252.1"/>
    </source>
</evidence>
<reference evidence="2 3" key="1">
    <citation type="journal article" date="2013" name="Antonie Van Leeuwenhoek">
        <title>Dongia rigui sp. nov., isolated from freshwater of a large wetland in Korea.</title>
        <authorList>
            <person name="Baik K.S."/>
            <person name="Hwang Y.M."/>
            <person name="Choi J.S."/>
            <person name="Kwon J."/>
            <person name="Seong C.N."/>
        </authorList>
    </citation>
    <scope>NUCLEOTIDE SEQUENCE [LARGE SCALE GENOMIC DNA]</scope>
    <source>
        <strain evidence="2 3">04SU4-P</strain>
    </source>
</reference>
<keyword evidence="1" id="KW-0732">Signal</keyword>
<keyword evidence="3" id="KW-1185">Reference proteome</keyword>
<accession>A0ABU5DY51</accession>
<name>A0ABU5DY51_9PROT</name>
<protein>
    <submittedName>
        <fullName evidence="2">Uncharacterized protein</fullName>
    </submittedName>
</protein>
<dbReference type="RefSeq" id="WP_320500672.1">
    <property type="nucleotide sequence ID" value="NZ_JAXCLX010000001.1"/>
</dbReference>
<dbReference type="Proteomes" id="UP001271769">
    <property type="component" value="Unassembled WGS sequence"/>
</dbReference>
<evidence type="ECO:0000256" key="1">
    <source>
        <dbReference type="SAM" id="SignalP"/>
    </source>
</evidence>
<gene>
    <name evidence="2" type="ORF">SMD31_09970</name>
</gene>
<organism evidence="2 3">
    <name type="scientific">Dongia rigui</name>
    <dbReference type="NCBI Taxonomy" id="940149"/>
    <lineage>
        <taxon>Bacteria</taxon>
        <taxon>Pseudomonadati</taxon>
        <taxon>Pseudomonadota</taxon>
        <taxon>Alphaproteobacteria</taxon>
        <taxon>Rhodospirillales</taxon>
        <taxon>Dongiaceae</taxon>
        <taxon>Dongia</taxon>
    </lineage>
</organism>
<sequence>MGAIGKSIVLSALLVAGASLPARANCPCPKSQMIELYGSVSMYPKQLPGPRLHQPQRVHVKPTVPVTTLPSMADVAKAMPTPTLDKMANPLLWDPVFVSRQ</sequence>
<dbReference type="EMBL" id="JAXCLX010000001">
    <property type="protein sequence ID" value="MDY0872252.1"/>
    <property type="molecule type" value="Genomic_DNA"/>
</dbReference>
<feature type="chain" id="PRO_5047062173" evidence="1">
    <location>
        <begin position="25"/>
        <end position="101"/>
    </location>
</feature>
<comment type="caution">
    <text evidence="2">The sequence shown here is derived from an EMBL/GenBank/DDBJ whole genome shotgun (WGS) entry which is preliminary data.</text>
</comment>
<proteinExistence type="predicted"/>